<dbReference type="Pfam" id="PF04179">
    <property type="entry name" value="Init_tRNA_PT"/>
    <property type="match status" value="1"/>
</dbReference>
<evidence type="ECO:0008006" key="5">
    <source>
        <dbReference type="Google" id="ProtNLM"/>
    </source>
</evidence>
<reference evidence="3 4" key="1">
    <citation type="submission" date="2015-01" db="EMBL/GenBank/DDBJ databases">
        <title>The Genome Sequence of Exophiala xenobiotica CBS118157.</title>
        <authorList>
            <consortium name="The Broad Institute Genomics Platform"/>
            <person name="Cuomo C."/>
            <person name="de Hoog S."/>
            <person name="Gorbushina A."/>
            <person name="Stielow B."/>
            <person name="Teixiera M."/>
            <person name="Abouelleil A."/>
            <person name="Chapman S.B."/>
            <person name="Priest M."/>
            <person name="Young S.K."/>
            <person name="Wortman J."/>
            <person name="Nusbaum C."/>
            <person name="Birren B."/>
        </authorList>
    </citation>
    <scope>NUCLEOTIDE SEQUENCE [LARGE SCALE GENOMIC DNA]</scope>
    <source>
        <strain evidence="3 4">CBS 118157</strain>
    </source>
</reference>
<dbReference type="PANTHER" id="PTHR31811:SF0">
    <property type="entry name" value="TRNA A64-2'-O-RIBOSYLPHOSPHATE TRANSFERASE"/>
    <property type="match status" value="1"/>
</dbReference>
<evidence type="ECO:0000313" key="3">
    <source>
        <dbReference type="EMBL" id="KIW51466.1"/>
    </source>
</evidence>
<keyword evidence="4" id="KW-1185">Reference proteome</keyword>
<dbReference type="GeneID" id="25332089"/>
<sequence>MMASKNFPTRMEELSLNDPSLNPSLYASIRTIRKSALSIPHRLKSILADAEFAKEVSDLCDFPLVANERCGSWYINPAHKAGSAYFKSTDGHHGQWSFSLRRLNMQLLPLLGRYGGAVVVDSTRRGKNLPDAFSKTVPIWVAVINRTLFPELSATHRLQVPPAPSELGRSEVSQIESRLEEFAQSFCGLGLDLPKLRDELKLPISLSWVINGCFDVDNQEQSSTASLTAPSDTRCQLVLCSASRRVHGAEASEGGYIQGAGDDSEAWSCGLTPQLFWEHRDQLMSSPEDDLPEIIEELLNGEKEGKGSPAQGTHVGATRNLHICQGPVHDLGAFDLVINCNGSSVANSTKVTDLDCRSGKLGSKDLREKLPVLGDIVRRQLLKDCQSQILVTCATGTDLSVGVAASLLCLFYHDNGHVKEHLDMVDAPLVDKLLVKQRLAWISSAKPDANPSRATLQAVNSFLMRRPD</sequence>
<organism evidence="3 4">
    <name type="scientific">Exophiala xenobiotica</name>
    <dbReference type="NCBI Taxonomy" id="348802"/>
    <lineage>
        <taxon>Eukaryota</taxon>
        <taxon>Fungi</taxon>
        <taxon>Dikarya</taxon>
        <taxon>Ascomycota</taxon>
        <taxon>Pezizomycotina</taxon>
        <taxon>Eurotiomycetes</taxon>
        <taxon>Chaetothyriomycetidae</taxon>
        <taxon>Chaetothyriales</taxon>
        <taxon>Herpotrichiellaceae</taxon>
        <taxon>Exophiala</taxon>
    </lineage>
</organism>
<dbReference type="GO" id="GO:0019988">
    <property type="term" value="P:charged-tRNA amino acid modification"/>
    <property type="evidence" value="ECO:0007669"/>
    <property type="project" value="InterPro"/>
</dbReference>
<dbReference type="GO" id="GO:0043399">
    <property type="term" value="F:tRNA adenosine(64)-2'-O-ribosylphosphate transferase activity"/>
    <property type="evidence" value="ECO:0007669"/>
    <property type="project" value="InterPro"/>
</dbReference>
<dbReference type="Pfam" id="PF17184">
    <property type="entry name" value="Rit1_C"/>
    <property type="match status" value="1"/>
</dbReference>
<dbReference type="STRING" id="348802.A0A0D2BGZ8"/>
<dbReference type="EMBL" id="KN847322">
    <property type="protein sequence ID" value="KIW51466.1"/>
    <property type="molecule type" value="Genomic_DNA"/>
</dbReference>
<feature type="domain" description="Rit1 N-terminal" evidence="2">
    <location>
        <begin position="32"/>
        <end position="299"/>
    </location>
</feature>
<dbReference type="InterPro" id="IPR033421">
    <property type="entry name" value="Rit1_DUSP-like"/>
</dbReference>
<dbReference type="Proteomes" id="UP000054342">
    <property type="component" value="Unassembled WGS sequence"/>
</dbReference>
<dbReference type="OrthoDB" id="45256at2759"/>
<protein>
    <recommendedName>
        <fullName evidence="5">Initiator tRNA phosphoribosyl transferase</fullName>
    </recommendedName>
</protein>
<dbReference type="PIRSF" id="PIRSF007747">
    <property type="entry name" value="Ribosyl_Ptfrase"/>
    <property type="match status" value="1"/>
</dbReference>
<dbReference type="AlphaFoldDB" id="A0A0D2BGZ8"/>
<dbReference type="InterPro" id="IPR033449">
    <property type="entry name" value="Rit1_N"/>
</dbReference>
<dbReference type="InterPro" id="IPR007306">
    <property type="entry name" value="Rit1"/>
</dbReference>
<dbReference type="HOGENOM" id="CLU_027654_1_1_1"/>
<dbReference type="GO" id="GO:0005737">
    <property type="term" value="C:cytoplasm"/>
    <property type="evidence" value="ECO:0007669"/>
    <property type="project" value="TreeGrafter"/>
</dbReference>
<feature type="domain" description="Rit1 DUSP-like" evidence="1">
    <location>
        <begin position="352"/>
        <end position="463"/>
    </location>
</feature>
<accession>A0A0D2BGZ8</accession>
<proteinExistence type="predicted"/>
<dbReference type="RefSeq" id="XP_013312050.1">
    <property type="nucleotide sequence ID" value="XM_013456596.1"/>
</dbReference>
<gene>
    <name evidence="3" type="ORF">PV05_10181</name>
</gene>
<evidence type="ECO:0000313" key="4">
    <source>
        <dbReference type="Proteomes" id="UP000054342"/>
    </source>
</evidence>
<evidence type="ECO:0000259" key="1">
    <source>
        <dbReference type="Pfam" id="PF04179"/>
    </source>
</evidence>
<name>A0A0D2BGZ8_9EURO</name>
<evidence type="ECO:0000259" key="2">
    <source>
        <dbReference type="Pfam" id="PF17184"/>
    </source>
</evidence>
<dbReference type="PANTHER" id="PTHR31811">
    <property type="entry name" value="TRNA A64-2'-O-RIBOSYLPHOSPHATE TRANSFERASE"/>
    <property type="match status" value="1"/>
</dbReference>